<dbReference type="PROSITE" id="PS51078">
    <property type="entry name" value="ICLR_ED"/>
    <property type="match status" value="1"/>
</dbReference>
<organism evidence="4 5">
    <name type="scientific">Clostridium aceticum</name>
    <dbReference type="NCBI Taxonomy" id="84022"/>
    <lineage>
        <taxon>Bacteria</taxon>
        <taxon>Bacillati</taxon>
        <taxon>Bacillota</taxon>
        <taxon>Clostridia</taxon>
        <taxon>Eubacteriales</taxon>
        <taxon>Clostridiaceae</taxon>
        <taxon>Clostridium</taxon>
    </lineage>
</organism>
<dbReference type="Pfam" id="PF01614">
    <property type="entry name" value="IclR_C"/>
    <property type="match status" value="1"/>
</dbReference>
<reference evidence="4 5" key="1">
    <citation type="submission" date="2014-10" db="EMBL/GenBank/DDBJ databases">
        <title>Genome sequence of Clostridium aceticum DSM 1496.</title>
        <authorList>
            <person name="Poehlein A."/>
            <person name="Schiel-Bengelsdorf B."/>
            <person name="Gottschalk G."/>
            <person name="Duerre P."/>
            <person name="Daniel R."/>
        </authorList>
    </citation>
    <scope>NUCLEOTIDE SEQUENCE [LARGE SCALE GENOMIC DNA]</scope>
    <source>
        <strain evidence="4 5">DSM 1496</strain>
    </source>
</reference>
<dbReference type="GO" id="GO:0003677">
    <property type="term" value="F:DNA binding"/>
    <property type="evidence" value="ECO:0007669"/>
    <property type="project" value="UniProtKB-KW"/>
</dbReference>
<evidence type="ECO:0000256" key="1">
    <source>
        <dbReference type="ARBA" id="ARBA00023015"/>
    </source>
</evidence>
<sequence length="257" mass="28890">MSTHRSTSRVLDVLELVSSNTEGFTLTEISTILDAPKSSMFPIIHTLLDRKYISIDKNTSKYKIGSAAYRVGSTYLDHFSILDTIKEEMEHIVNVCSETCQFGILRGGEVLYLLKVDSPEAIRMISHVGKLIPAYCTALGKSLLCDCEIDELKKIYSNGLKPLTENSITDFSALYEQLKKVRVEDISYEYEECTNHISCIAVPIRKDGKVVAALSISIPTFRITSEKNQLISHLLLNSKNRIEKLIKDFDINIANFS</sequence>
<dbReference type="InterPro" id="IPR029016">
    <property type="entry name" value="GAF-like_dom_sf"/>
</dbReference>
<dbReference type="AlphaFoldDB" id="A0A0D8ICQ2"/>
<keyword evidence="3" id="KW-0804">Transcription</keyword>
<dbReference type="InterPro" id="IPR050707">
    <property type="entry name" value="HTH_MetabolicPath_Reg"/>
</dbReference>
<dbReference type="STRING" id="84022.CACET_c14840"/>
<dbReference type="InterPro" id="IPR014757">
    <property type="entry name" value="Tscrpt_reg_IclR_C"/>
</dbReference>
<dbReference type="GO" id="GO:0045892">
    <property type="term" value="P:negative regulation of DNA-templated transcription"/>
    <property type="evidence" value="ECO:0007669"/>
    <property type="project" value="TreeGrafter"/>
</dbReference>
<name>A0A0D8ICQ2_9CLOT</name>
<dbReference type="InterPro" id="IPR036388">
    <property type="entry name" value="WH-like_DNA-bd_sf"/>
</dbReference>
<dbReference type="SUPFAM" id="SSF55781">
    <property type="entry name" value="GAF domain-like"/>
    <property type="match status" value="1"/>
</dbReference>
<dbReference type="PROSITE" id="PS51077">
    <property type="entry name" value="HTH_ICLR"/>
    <property type="match status" value="1"/>
</dbReference>
<dbReference type="Gene3D" id="3.30.450.40">
    <property type="match status" value="1"/>
</dbReference>
<keyword evidence="1" id="KW-0805">Transcription regulation</keyword>
<dbReference type="Pfam" id="PF09339">
    <property type="entry name" value="HTH_IclR"/>
    <property type="match status" value="1"/>
</dbReference>
<dbReference type="InterPro" id="IPR005471">
    <property type="entry name" value="Tscrpt_reg_IclR_N"/>
</dbReference>
<evidence type="ECO:0000313" key="4">
    <source>
        <dbReference type="EMBL" id="AKL94944.1"/>
    </source>
</evidence>
<dbReference type="PATRIC" id="fig|84022.5.peg.2946"/>
<dbReference type="Proteomes" id="UP000035704">
    <property type="component" value="Chromosome"/>
</dbReference>
<proteinExistence type="predicted"/>
<dbReference type="InterPro" id="IPR036390">
    <property type="entry name" value="WH_DNA-bd_sf"/>
</dbReference>
<dbReference type="OrthoDB" id="9791752at2"/>
<protein>
    <submittedName>
        <fullName evidence="4">Transcriptional regulator KdgR</fullName>
    </submittedName>
</protein>
<keyword evidence="2" id="KW-0238">DNA-binding</keyword>
<dbReference type="SMART" id="SM00346">
    <property type="entry name" value="HTH_ICLR"/>
    <property type="match status" value="1"/>
</dbReference>
<evidence type="ECO:0000313" key="5">
    <source>
        <dbReference type="Proteomes" id="UP000035704"/>
    </source>
</evidence>
<dbReference type="PANTHER" id="PTHR30136:SF24">
    <property type="entry name" value="HTH-TYPE TRANSCRIPTIONAL REPRESSOR ALLR"/>
    <property type="match status" value="1"/>
</dbReference>
<evidence type="ECO:0000256" key="2">
    <source>
        <dbReference type="ARBA" id="ARBA00023125"/>
    </source>
</evidence>
<gene>
    <name evidence="4" type="primary">kdgR2</name>
    <name evidence="4" type="ORF">CACET_c14840</name>
</gene>
<dbReference type="KEGG" id="cace:CACET_c14840"/>
<dbReference type="GO" id="GO:0003700">
    <property type="term" value="F:DNA-binding transcription factor activity"/>
    <property type="evidence" value="ECO:0007669"/>
    <property type="project" value="TreeGrafter"/>
</dbReference>
<dbReference type="RefSeq" id="WP_044823710.1">
    <property type="nucleotide sequence ID" value="NZ_CP009687.1"/>
</dbReference>
<dbReference type="PANTHER" id="PTHR30136">
    <property type="entry name" value="HELIX-TURN-HELIX TRANSCRIPTIONAL REGULATOR, ICLR FAMILY"/>
    <property type="match status" value="1"/>
</dbReference>
<keyword evidence="5" id="KW-1185">Reference proteome</keyword>
<dbReference type="EMBL" id="CP009687">
    <property type="protein sequence ID" value="AKL94944.1"/>
    <property type="molecule type" value="Genomic_DNA"/>
</dbReference>
<accession>A0A0D8ICQ2</accession>
<dbReference type="Gene3D" id="1.10.10.10">
    <property type="entry name" value="Winged helix-like DNA-binding domain superfamily/Winged helix DNA-binding domain"/>
    <property type="match status" value="1"/>
</dbReference>
<dbReference type="SUPFAM" id="SSF46785">
    <property type="entry name" value="Winged helix' DNA-binding domain"/>
    <property type="match status" value="1"/>
</dbReference>
<evidence type="ECO:0000256" key="3">
    <source>
        <dbReference type="ARBA" id="ARBA00023163"/>
    </source>
</evidence>